<keyword evidence="2" id="KW-1185">Reference proteome</keyword>
<organism evidence="1 2">
    <name type="scientific">Anopheles arabiensis</name>
    <name type="common">Mosquito</name>
    <dbReference type="NCBI Taxonomy" id="7173"/>
    <lineage>
        <taxon>Eukaryota</taxon>
        <taxon>Metazoa</taxon>
        <taxon>Ecdysozoa</taxon>
        <taxon>Arthropoda</taxon>
        <taxon>Hexapoda</taxon>
        <taxon>Insecta</taxon>
        <taxon>Pterygota</taxon>
        <taxon>Neoptera</taxon>
        <taxon>Endopterygota</taxon>
        <taxon>Diptera</taxon>
        <taxon>Nematocera</taxon>
        <taxon>Culicoidea</taxon>
        <taxon>Culicidae</taxon>
        <taxon>Anophelinae</taxon>
        <taxon>Anopheles</taxon>
    </lineage>
</organism>
<name>A0A182IG52_ANOAR</name>
<protein>
    <submittedName>
        <fullName evidence="1">Uncharacterized protein</fullName>
    </submittedName>
</protein>
<evidence type="ECO:0000313" key="1">
    <source>
        <dbReference type="EnsemblMetazoa" id="AARA014455-PA"/>
    </source>
</evidence>
<dbReference type="EMBL" id="APCN01007974">
    <property type="status" value="NOT_ANNOTATED_CDS"/>
    <property type="molecule type" value="Genomic_DNA"/>
</dbReference>
<sequence length="39" mass="4593">MNKMRAVVKDDPMLSFKTPDPIKPIYQYLMVTKTRHKLG</sequence>
<dbReference type="AlphaFoldDB" id="A0A182IG52"/>
<proteinExistence type="predicted"/>
<dbReference type="EnsemblMetazoa" id="AARA014455-RA">
    <property type="protein sequence ID" value="AARA014455-PA"/>
    <property type="gene ID" value="AARA014455"/>
</dbReference>
<reference evidence="1" key="1">
    <citation type="submission" date="2022-08" db="UniProtKB">
        <authorList>
            <consortium name="EnsemblMetazoa"/>
        </authorList>
    </citation>
    <scope>IDENTIFICATION</scope>
    <source>
        <strain evidence="1">Dongola</strain>
    </source>
</reference>
<evidence type="ECO:0000313" key="2">
    <source>
        <dbReference type="Proteomes" id="UP000075840"/>
    </source>
</evidence>
<dbReference type="VEuPathDB" id="VectorBase:AARA014455"/>
<dbReference type="Proteomes" id="UP000075840">
    <property type="component" value="Unassembled WGS sequence"/>
</dbReference>
<accession>A0A182IG52</accession>